<keyword evidence="2" id="KW-1185">Reference proteome</keyword>
<gene>
    <name evidence="1" type="ORF">KPL71_021951</name>
</gene>
<protein>
    <submittedName>
        <fullName evidence="1">Uncharacterized protein</fullName>
    </submittedName>
</protein>
<dbReference type="Proteomes" id="UP000829398">
    <property type="component" value="Chromosome 7"/>
</dbReference>
<reference evidence="2" key="1">
    <citation type="journal article" date="2023" name="Hortic. Res.">
        <title>A chromosome-level phased genome enabling allele-level studies in sweet orange: a case study on citrus Huanglongbing tolerance.</title>
        <authorList>
            <person name="Wu B."/>
            <person name="Yu Q."/>
            <person name="Deng Z."/>
            <person name="Duan Y."/>
            <person name="Luo F."/>
            <person name="Gmitter F. Jr."/>
        </authorList>
    </citation>
    <scope>NUCLEOTIDE SEQUENCE [LARGE SCALE GENOMIC DNA]</scope>
    <source>
        <strain evidence="2">cv. Valencia</strain>
    </source>
</reference>
<accession>A0ACB8JJN2</accession>
<organism evidence="1 2">
    <name type="scientific">Citrus sinensis</name>
    <name type="common">Sweet orange</name>
    <name type="synonym">Citrus aurantium var. sinensis</name>
    <dbReference type="NCBI Taxonomy" id="2711"/>
    <lineage>
        <taxon>Eukaryota</taxon>
        <taxon>Viridiplantae</taxon>
        <taxon>Streptophyta</taxon>
        <taxon>Embryophyta</taxon>
        <taxon>Tracheophyta</taxon>
        <taxon>Spermatophyta</taxon>
        <taxon>Magnoliopsida</taxon>
        <taxon>eudicotyledons</taxon>
        <taxon>Gunneridae</taxon>
        <taxon>Pentapetalae</taxon>
        <taxon>rosids</taxon>
        <taxon>malvids</taxon>
        <taxon>Sapindales</taxon>
        <taxon>Rutaceae</taxon>
        <taxon>Aurantioideae</taxon>
        <taxon>Citrus</taxon>
    </lineage>
</organism>
<dbReference type="EMBL" id="CM039176">
    <property type="protein sequence ID" value="KAH9717754.1"/>
    <property type="molecule type" value="Genomic_DNA"/>
</dbReference>
<evidence type="ECO:0000313" key="1">
    <source>
        <dbReference type="EMBL" id="KAH9717754.1"/>
    </source>
</evidence>
<evidence type="ECO:0000313" key="2">
    <source>
        <dbReference type="Proteomes" id="UP000829398"/>
    </source>
</evidence>
<sequence>MAPAKKGKSKAKSAGSTQSKIKTNDENLPSCIRLVPPSSVSITIHAKPGSKSCSITDVSDEAVGVQIDAPAKDGEANAALLEYMSSLIHVSVGEFVESVLVLVCRGLGSNLLIIGLGWDLVYIYVVLGVKRRQVSIGSGSKSRDKIVIVEEITPENVLNSLGKASSS</sequence>
<comment type="caution">
    <text evidence="1">The sequence shown here is derived from an EMBL/GenBank/DDBJ whole genome shotgun (WGS) entry which is preliminary data.</text>
</comment>
<proteinExistence type="predicted"/>
<name>A0ACB8JJN2_CITSI</name>